<dbReference type="Pfam" id="PF12937">
    <property type="entry name" value="F-box-like"/>
    <property type="match status" value="1"/>
</dbReference>
<dbReference type="PROSITE" id="PS50181">
    <property type="entry name" value="FBOX"/>
    <property type="match status" value="1"/>
</dbReference>
<feature type="compositionally biased region" description="Low complexity" evidence="2">
    <location>
        <begin position="126"/>
        <end position="144"/>
    </location>
</feature>
<evidence type="ECO:0000313" key="4">
    <source>
        <dbReference type="EMBL" id="KAL3764049.1"/>
    </source>
</evidence>
<feature type="region of interest" description="Disordered" evidence="2">
    <location>
        <begin position="1"/>
        <end position="61"/>
    </location>
</feature>
<dbReference type="InterPro" id="IPR045464">
    <property type="entry name" value="Hrt3/FBXO9_C"/>
</dbReference>
<feature type="compositionally biased region" description="Acidic residues" evidence="2">
    <location>
        <begin position="156"/>
        <end position="170"/>
    </location>
</feature>
<dbReference type="EMBL" id="JALLAZ020001781">
    <property type="protein sequence ID" value="KAL3764049.1"/>
    <property type="molecule type" value="Genomic_DNA"/>
</dbReference>
<dbReference type="Proteomes" id="UP001530315">
    <property type="component" value="Unassembled WGS sequence"/>
</dbReference>
<dbReference type="SUPFAM" id="SSF81383">
    <property type="entry name" value="F-box domain"/>
    <property type="match status" value="1"/>
</dbReference>
<feature type="compositionally biased region" description="Acidic residues" evidence="2">
    <location>
        <begin position="21"/>
        <end position="33"/>
    </location>
</feature>
<evidence type="ECO:0000259" key="3">
    <source>
        <dbReference type="PROSITE" id="PS50181"/>
    </source>
</evidence>
<sequence length="446" mass="50427">DADAEDSEEQGLFEQDNNTVEVDDDGVEGDSADSGDAARPLVDDGNEGNVNNGHENVDSAPLYVQSSNGDSWELTWPIWHMLPRNERRAIATRHGMKTIGEFEEYMILTKAVDDSGGTTGENFDNQGQTSTDDGSSSGLAAASLKSPATDWIGKAEEEEDDDDDESDSSVEDSLPSAKSSRASSDSNAMDLDDHLEMIRLGGLPCSLPDEILQKVFSWLPVDDHAMLAMVSPHWSRFTRCESLYRTLCQRIYLNQSKRKTLHVARFGNSYRKMLEMRPRVRAGGGLYVLKYQQVIKYERDMFTDIPAGAILESVYYRYLYFFEDGRVLYALTHATPLEMIPRFSRMILSGDGSRDKWGVWGRYQIAKDVVRVWVSHSWHEVCFQLKVVPSNRVLHYDSGDRGVCTTMALDMHMSSVSGNFDDDSQDLVKYEIPSDCYFRYLRDRRL</sequence>
<feature type="non-terminal residue" evidence="4">
    <location>
        <position position="1"/>
    </location>
</feature>
<keyword evidence="1" id="KW-0833">Ubl conjugation pathway</keyword>
<dbReference type="CDD" id="cd09917">
    <property type="entry name" value="F-box_SF"/>
    <property type="match status" value="1"/>
</dbReference>
<feature type="region of interest" description="Disordered" evidence="2">
    <location>
        <begin position="116"/>
        <end position="188"/>
    </location>
</feature>
<evidence type="ECO:0000256" key="2">
    <source>
        <dbReference type="SAM" id="MobiDB-lite"/>
    </source>
</evidence>
<dbReference type="InterPro" id="IPR036047">
    <property type="entry name" value="F-box-like_dom_sf"/>
</dbReference>
<dbReference type="PANTHER" id="PTHR12874">
    <property type="entry name" value="F-BOX ONLY PROTEIN 48-RELATED"/>
    <property type="match status" value="1"/>
</dbReference>
<keyword evidence="5" id="KW-1185">Reference proteome</keyword>
<name>A0ABD3MJD3_9STRA</name>
<feature type="compositionally biased region" description="Acidic residues" evidence="2">
    <location>
        <begin position="1"/>
        <end position="11"/>
    </location>
</feature>
<accession>A0ABD3MJD3</accession>
<dbReference type="Gene3D" id="1.20.1280.50">
    <property type="match status" value="1"/>
</dbReference>
<organism evidence="4 5">
    <name type="scientific">Stephanodiscus triporus</name>
    <dbReference type="NCBI Taxonomy" id="2934178"/>
    <lineage>
        <taxon>Eukaryota</taxon>
        <taxon>Sar</taxon>
        <taxon>Stramenopiles</taxon>
        <taxon>Ochrophyta</taxon>
        <taxon>Bacillariophyta</taxon>
        <taxon>Coscinodiscophyceae</taxon>
        <taxon>Thalassiosirophycidae</taxon>
        <taxon>Stephanodiscales</taxon>
        <taxon>Stephanodiscaceae</taxon>
        <taxon>Stephanodiscus</taxon>
    </lineage>
</organism>
<proteinExistence type="predicted"/>
<dbReference type="Pfam" id="PF19270">
    <property type="entry name" value="FBO_C"/>
    <property type="match status" value="1"/>
</dbReference>
<dbReference type="PANTHER" id="PTHR12874:SF9">
    <property type="entry name" value="F-BOX ONLY PROTEIN 48"/>
    <property type="match status" value="1"/>
</dbReference>
<feature type="compositionally biased region" description="Low complexity" evidence="2">
    <location>
        <begin position="171"/>
        <end position="188"/>
    </location>
</feature>
<comment type="caution">
    <text evidence="4">The sequence shown here is derived from an EMBL/GenBank/DDBJ whole genome shotgun (WGS) entry which is preliminary data.</text>
</comment>
<dbReference type="AlphaFoldDB" id="A0ABD3MJD3"/>
<reference evidence="4 5" key="1">
    <citation type="submission" date="2024-10" db="EMBL/GenBank/DDBJ databases">
        <title>Updated reference genomes for cyclostephanoid diatoms.</title>
        <authorList>
            <person name="Roberts W.R."/>
            <person name="Alverson A.J."/>
        </authorList>
    </citation>
    <scope>NUCLEOTIDE SEQUENCE [LARGE SCALE GENOMIC DNA]</scope>
    <source>
        <strain evidence="4 5">AJA276-08</strain>
    </source>
</reference>
<protein>
    <recommendedName>
        <fullName evidence="3">F-box domain-containing protein</fullName>
    </recommendedName>
</protein>
<evidence type="ECO:0000313" key="5">
    <source>
        <dbReference type="Proteomes" id="UP001530315"/>
    </source>
</evidence>
<gene>
    <name evidence="4" type="ORF">ACHAW5_000524</name>
</gene>
<dbReference type="InterPro" id="IPR001810">
    <property type="entry name" value="F-box_dom"/>
</dbReference>
<evidence type="ECO:0000256" key="1">
    <source>
        <dbReference type="ARBA" id="ARBA00022786"/>
    </source>
</evidence>
<feature type="domain" description="F-box" evidence="3">
    <location>
        <begin position="206"/>
        <end position="247"/>
    </location>
</feature>